<dbReference type="EMBL" id="AEXO01000113">
    <property type="protein sequence ID" value="EGC85054.1"/>
    <property type="molecule type" value="Genomic_DNA"/>
</dbReference>
<evidence type="ECO:0000256" key="4">
    <source>
        <dbReference type="ARBA" id="ARBA00022801"/>
    </source>
</evidence>
<dbReference type="GO" id="GO:0008758">
    <property type="term" value="F:UDP-2,3-diacylglucosamine hydrolase activity"/>
    <property type="evidence" value="ECO:0007669"/>
    <property type="project" value="TreeGrafter"/>
</dbReference>
<dbReference type="CDD" id="cd07398">
    <property type="entry name" value="MPP_YbbF-LpxH"/>
    <property type="match status" value="1"/>
</dbReference>
<evidence type="ECO:0000256" key="1">
    <source>
        <dbReference type="ARBA" id="ARBA00022475"/>
    </source>
</evidence>
<dbReference type="SUPFAM" id="SSF56300">
    <property type="entry name" value="Metallo-dependent phosphatases"/>
    <property type="match status" value="1"/>
</dbReference>
<dbReference type="Pfam" id="PF00149">
    <property type="entry name" value="Metallophos"/>
    <property type="match status" value="1"/>
</dbReference>
<evidence type="ECO:0000259" key="7">
    <source>
        <dbReference type="Pfam" id="PF00149"/>
    </source>
</evidence>
<dbReference type="InterPro" id="IPR004843">
    <property type="entry name" value="Calcineurin-like_PHP"/>
</dbReference>
<evidence type="ECO:0000313" key="9">
    <source>
        <dbReference type="Proteomes" id="UP000003155"/>
    </source>
</evidence>
<accession>F0HAU4</accession>
<dbReference type="InterPro" id="IPR043461">
    <property type="entry name" value="LpxH-like"/>
</dbReference>
<protein>
    <submittedName>
        <fullName evidence="8">Ser/Thr phosphatase family protein</fullName>
    </submittedName>
</protein>
<keyword evidence="2" id="KW-0997">Cell inner membrane</keyword>
<dbReference type="GO" id="GO:0009245">
    <property type="term" value="P:lipid A biosynthetic process"/>
    <property type="evidence" value="ECO:0007669"/>
    <property type="project" value="TreeGrafter"/>
</dbReference>
<keyword evidence="3" id="KW-0479">Metal-binding</keyword>
<comment type="caution">
    <text evidence="8">The sequence shown here is derived from an EMBL/GenBank/DDBJ whole genome shotgun (WGS) entry which is preliminary data.</text>
</comment>
<evidence type="ECO:0000313" key="8">
    <source>
        <dbReference type="EMBL" id="EGC85054.1"/>
    </source>
</evidence>
<dbReference type="PANTHER" id="PTHR34990">
    <property type="entry name" value="UDP-2,3-DIACYLGLUCOSAMINE HYDROLASE-RELATED"/>
    <property type="match status" value="1"/>
</dbReference>
<evidence type="ECO:0000256" key="3">
    <source>
        <dbReference type="ARBA" id="ARBA00022723"/>
    </source>
</evidence>
<evidence type="ECO:0000256" key="2">
    <source>
        <dbReference type="ARBA" id="ARBA00022519"/>
    </source>
</evidence>
<name>F0HAU4_9BACT</name>
<dbReference type="InterPro" id="IPR029052">
    <property type="entry name" value="Metallo-depent_PP-like"/>
</dbReference>
<dbReference type="GO" id="GO:0016020">
    <property type="term" value="C:membrane"/>
    <property type="evidence" value="ECO:0007669"/>
    <property type="project" value="GOC"/>
</dbReference>
<keyword evidence="1" id="KW-1003">Cell membrane</keyword>
<keyword evidence="5" id="KW-0472">Membrane</keyword>
<organism evidence="8 9">
    <name type="scientific">Prevotella denticola CRIS 18C-A</name>
    <dbReference type="NCBI Taxonomy" id="944557"/>
    <lineage>
        <taxon>Bacteria</taxon>
        <taxon>Pseudomonadati</taxon>
        <taxon>Bacteroidota</taxon>
        <taxon>Bacteroidia</taxon>
        <taxon>Bacteroidales</taxon>
        <taxon>Prevotellaceae</taxon>
        <taxon>Prevotella</taxon>
    </lineage>
</organism>
<feature type="domain" description="Calcineurin-like phosphoesterase" evidence="7">
    <location>
        <begin position="35"/>
        <end position="242"/>
    </location>
</feature>
<proteinExistence type="predicted"/>
<dbReference type="PANTHER" id="PTHR34990:SF1">
    <property type="entry name" value="UDP-2,3-DIACYLGLUCOSAMINE HYDROLASE"/>
    <property type="match status" value="1"/>
</dbReference>
<evidence type="ECO:0000256" key="6">
    <source>
        <dbReference type="ARBA" id="ARBA00023211"/>
    </source>
</evidence>
<keyword evidence="4" id="KW-0378">Hydrolase</keyword>
<keyword evidence="9" id="KW-1185">Reference proteome</keyword>
<evidence type="ECO:0000256" key="5">
    <source>
        <dbReference type="ARBA" id="ARBA00023136"/>
    </source>
</evidence>
<dbReference type="Proteomes" id="UP000003155">
    <property type="component" value="Unassembled WGS sequence"/>
</dbReference>
<dbReference type="AlphaFoldDB" id="F0HAU4"/>
<sequence length="286" mass="33680">MIRAVPPVIRTASSSGAVKHKSVITHYSKHKGMKNIYFLSDAHLGSLAIEHRRTQERRLVRFLDSIKNKAAAVYLLGDMFDFWDEYKYVVPKGFTRFLGKLSELTDMGVDVHFFTGNHDIWTYGYLEEECGVILHRKPVTTEIYDKVFYLAHGDGLGDPDPMFQFLRRVFHDRGCQRLLNFFHPWWGMQLGLNWAKKSRLKRADGKEAPYMGEDKEYLVRYTKEYMRTHKDIDYYIYGHRHIELDLTLSGKARLLILGDWIWQFTYAVFDGEHMFLEEYVEGESKP</sequence>
<dbReference type="Gene3D" id="3.60.21.10">
    <property type="match status" value="1"/>
</dbReference>
<dbReference type="GO" id="GO:0046872">
    <property type="term" value="F:metal ion binding"/>
    <property type="evidence" value="ECO:0007669"/>
    <property type="project" value="UniProtKB-KW"/>
</dbReference>
<reference evidence="8 9" key="1">
    <citation type="submission" date="2011-02" db="EMBL/GenBank/DDBJ databases">
        <authorList>
            <person name="Durkin A.S."/>
            <person name="Madupu R."/>
            <person name="Torralba M."/>
            <person name="Gillis M."/>
            <person name="Methe B."/>
            <person name="Sutton G."/>
            <person name="Nelson K.E."/>
        </authorList>
    </citation>
    <scope>NUCLEOTIDE SEQUENCE [LARGE SCALE GENOMIC DNA]</scope>
    <source>
        <strain evidence="8 9">CRIS 18C-A</strain>
    </source>
</reference>
<gene>
    <name evidence="8" type="ORF">HMPREF9303_0209</name>
</gene>
<keyword evidence="6" id="KW-0464">Manganese</keyword>